<proteinExistence type="predicted"/>
<reference evidence="1 2" key="1">
    <citation type="submission" date="2023-12" db="EMBL/GenBank/DDBJ databases">
        <title>Blastococcus brunescens sp. nov., an actonobacterium isolated from sandstone collected in sahara desert.</title>
        <authorList>
            <person name="Gtari M."/>
            <person name="Ghodhbane F."/>
        </authorList>
    </citation>
    <scope>NUCLEOTIDE SEQUENCE [LARGE SCALE GENOMIC DNA]</scope>
    <source>
        <strain evidence="1 2">BMG 8361</strain>
    </source>
</reference>
<organism evidence="1 2">
    <name type="scientific">Blastococcus brunescens</name>
    <dbReference type="NCBI Taxonomy" id="1564165"/>
    <lineage>
        <taxon>Bacteria</taxon>
        <taxon>Bacillati</taxon>
        <taxon>Actinomycetota</taxon>
        <taxon>Actinomycetes</taxon>
        <taxon>Geodermatophilales</taxon>
        <taxon>Geodermatophilaceae</taxon>
        <taxon>Blastococcus</taxon>
    </lineage>
</organism>
<protein>
    <submittedName>
        <fullName evidence="1">Uncharacterized protein</fullName>
    </submittedName>
</protein>
<evidence type="ECO:0000313" key="2">
    <source>
        <dbReference type="Proteomes" id="UP001324287"/>
    </source>
</evidence>
<gene>
    <name evidence="1" type="ORF">U6N30_30060</name>
</gene>
<keyword evidence="2" id="KW-1185">Reference proteome</keyword>
<evidence type="ECO:0000313" key="1">
    <source>
        <dbReference type="EMBL" id="WRL63823.1"/>
    </source>
</evidence>
<dbReference type="Proteomes" id="UP001324287">
    <property type="component" value="Chromosome"/>
</dbReference>
<name>A0ABZ1AZ22_9ACTN</name>
<dbReference type="RefSeq" id="WP_324275154.1">
    <property type="nucleotide sequence ID" value="NZ_CP141261.1"/>
</dbReference>
<dbReference type="EMBL" id="CP141261">
    <property type="protein sequence ID" value="WRL63823.1"/>
    <property type="molecule type" value="Genomic_DNA"/>
</dbReference>
<sequence>MALTLYASLRVAFSTVNDALGARPDQQLLQNAPSAVRAAVTFGRPPAAEPSA</sequence>
<accession>A0ABZ1AZ22</accession>